<keyword evidence="3" id="KW-1185">Reference proteome</keyword>
<gene>
    <name evidence="2" type="primary">jg9927</name>
    <name evidence="2" type="ORF">PAEG_LOCUS6790</name>
</gene>
<evidence type="ECO:0000313" key="2">
    <source>
        <dbReference type="EMBL" id="CAH2223043.1"/>
    </source>
</evidence>
<organism evidence="2 3">
    <name type="scientific">Pararge aegeria aegeria</name>
    <dbReference type="NCBI Taxonomy" id="348720"/>
    <lineage>
        <taxon>Eukaryota</taxon>
        <taxon>Metazoa</taxon>
        <taxon>Ecdysozoa</taxon>
        <taxon>Arthropoda</taxon>
        <taxon>Hexapoda</taxon>
        <taxon>Insecta</taxon>
        <taxon>Pterygota</taxon>
        <taxon>Neoptera</taxon>
        <taxon>Endopterygota</taxon>
        <taxon>Lepidoptera</taxon>
        <taxon>Glossata</taxon>
        <taxon>Ditrysia</taxon>
        <taxon>Papilionoidea</taxon>
        <taxon>Nymphalidae</taxon>
        <taxon>Satyrinae</taxon>
        <taxon>Satyrini</taxon>
        <taxon>Parargina</taxon>
        <taxon>Pararge</taxon>
    </lineage>
</organism>
<evidence type="ECO:0000313" key="3">
    <source>
        <dbReference type="Proteomes" id="UP000838756"/>
    </source>
</evidence>
<feature type="domain" description="C2H2-type" evidence="1">
    <location>
        <begin position="72"/>
        <end position="94"/>
    </location>
</feature>
<accession>A0A8S4QW77</accession>
<dbReference type="PROSITE" id="PS00028">
    <property type="entry name" value="ZINC_FINGER_C2H2_1"/>
    <property type="match status" value="1"/>
</dbReference>
<evidence type="ECO:0000259" key="1">
    <source>
        <dbReference type="PROSITE" id="PS00028"/>
    </source>
</evidence>
<dbReference type="OrthoDB" id="6932502at2759"/>
<dbReference type="EMBL" id="CAKXAJ010020529">
    <property type="protein sequence ID" value="CAH2223043.1"/>
    <property type="molecule type" value="Genomic_DNA"/>
</dbReference>
<reference evidence="2" key="1">
    <citation type="submission" date="2022-03" db="EMBL/GenBank/DDBJ databases">
        <authorList>
            <person name="Lindestad O."/>
        </authorList>
    </citation>
    <scope>NUCLEOTIDE SEQUENCE</scope>
</reference>
<dbReference type="InterPro" id="IPR013087">
    <property type="entry name" value="Znf_C2H2_type"/>
</dbReference>
<protein>
    <submittedName>
        <fullName evidence="2">Jg9927 protein</fullName>
    </submittedName>
</protein>
<sequence length="188" mass="21425">MLRAMAPIYSKNAILVGVVDYFCLVCEAHLHSDIDTIAHIIQPVHLKHLKAIINVEEFKADGIKKIKNKYFCELCNKLLNVLARVRLHITEQSHIDNKNISFLKRVGDYIIAYEKVLICNRSWNGLNENSCALCNIEYESFKLFVPVITPVIMPVTEEHSNAVGRQKYALVFSWMSPAKKINCCSSCN</sequence>
<name>A0A8S4QW77_9NEOP</name>
<comment type="caution">
    <text evidence="2">The sequence shown here is derived from an EMBL/GenBank/DDBJ whole genome shotgun (WGS) entry which is preliminary data.</text>
</comment>
<dbReference type="Proteomes" id="UP000838756">
    <property type="component" value="Unassembled WGS sequence"/>
</dbReference>
<proteinExistence type="predicted"/>
<dbReference type="AlphaFoldDB" id="A0A8S4QW77"/>